<proteinExistence type="predicted"/>
<dbReference type="PANTHER" id="PTHR10762">
    <property type="entry name" value="DIPHTHAMIDE BIOSYNTHESIS PROTEIN"/>
    <property type="match status" value="1"/>
</dbReference>
<dbReference type="Gene3D" id="3.40.50.11860">
    <property type="entry name" value="Diphthamide synthesis DPH1/DPH2 domain 3"/>
    <property type="match status" value="1"/>
</dbReference>
<reference evidence="3" key="2">
    <citation type="submission" date="2019-09" db="UniProtKB">
        <authorList>
            <consortium name="WormBaseParasite"/>
        </authorList>
    </citation>
    <scope>IDENTIFICATION</scope>
</reference>
<sequence length="164" mass="18235">MKKTIEEIEQLFHLVNVPKLSNFADIDVFILLSCPFGIMLDSSDYFRPVLSMFEAEIALNPSKTWFGDGKWCADFTQFIGDSIGAHENDGADVSLVTGKIRALNLPQKAAEDGQVVPYDSGDYFKNSTWRGLDDGVRLDEPTKVEEGRMGTALGYDTEPTKECN</sequence>
<dbReference type="PANTHER" id="PTHR10762:SF2">
    <property type="entry name" value="2-(3-AMINO-3-CARBOXYPROPYL)HISTIDINE SYNTHASE SUBUNIT 2"/>
    <property type="match status" value="1"/>
</dbReference>
<dbReference type="Pfam" id="PF01866">
    <property type="entry name" value="Diphthamide_syn"/>
    <property type="match status" value="1"/>
</dbReference>
<organism evidence="2 3">
    <name type="scientific">Heligmosomoides polygyrus</name>
    <name type="common">Parasitic roundworm</name>
    <dbReference type="NCBI Taxonomy" id="6339"/>
    <lineage>
        <taxon>Eukaryota</taxon>
        <taxon>Metazoa</taxon>
        <taxon>Ecdysozoa</taxon>
        <taxon>Nematoda</taxon>
        <taxon>Chromadorea</taxon>
        <taxon>Rhabditida</taxon>
        <taxon>Rhabditina</taxon>
        <taxon>Rhabditomorpha</taxon>
        <taxon>Strongyloidea</taxon>
        <taxon>Heligmosomidae</taxon>
        <taxon>Heligmosomoides</taxon>
    </lineage>
</organism>
<dbReference type="GO" id="GO:0090560">
    <property type="term" value="F:2-(3-amino-3-carboxypropyl)histidine synthase activity"/>
    <property type="evidence" value="ECO:0007669"/>
    <property type="project" value="InterPro"/>
</dbReference>
<dbReference type="EMBL" id="UZAH01033271">
    <property type="protein sequence ID" value="VDP27563.1"/>
    <property type="molecule type" value="Genomic_DNA"/>
</dbReference>
<dbReference type="Proteomes" id="UP000050761">
    <property type="component" value="Unassembled WGS sequence"/>
</dbReference>
<evidence type="ECO:0000313" key="2">
    <source>
        <dbReference type="Proteomes" id="UP000050761"/>
    </source>
</evidence>
<name>A0A183GGS7_HELPZ</name>
<gene>
    <name evidence="1" type="ORF">HPBE_LOCUS21710</name>
</gene>
<dbReference type="NCBIfam" id="TIGR00322">
    <property type="entry name" value="diphth2_R"/>
    <property type="match status" value="1"/>
</dbReference>
<dbReference type="AlphaFoldDB" id="A0A183GGS7"/>
<dbReference type="InterPro" id="IPR042265">
    <property type="entry name" value="DPH1/DPH2_3"/>
</dbReference>
<accession>A0A183GGS7</accession>
<reference evidence="1 2" key="1">
    <citation type="submission" date="2018-11" db="EMBL/GenBank/DDBJ databases">
        <authorList>
            <consortium name="Pathogen Informatics"/>
        </authorList>
    </citation>
    <scope>NUCLEOTIDE SEQUENCE [LARGE SCALE GENOMIC DNA]</scope>
</reference>
<dbReference type="WBParaSite" id="HPBE_0002171101-mRNA-1">
    <property type="protein sequence ID" value="HPBE_0002171101-mRNA-1"/>
    <property type="gene ID" value="HPBE_0002171101"/>
</dbReference>
<dbReference type="InterPro" id="IPR016435">
    <property type="entry name" value="DPH1/DPH2"/>
</dbReference>
<protein>
    <submittedName>
        <fullName evidence="3">2-(3-amino-3-carboxypropyl)histidine synthase subunit 2</fullName>
    </submittedName>
</protein>
<dbReference type="GO" id="GO:0017183">
    <property type="term" value="P:protein histidyl modification to diphthamide"/>
    <property type="evidence" value="ECO:0007669"/>
    <property type="project" value="InterPro"/>
</dbReference>
<evidence type="ECO:0000313" key="3">
    <source>
        <dbReference type="WBParaSite" id="HPBE_0002171101-mRNA-1"/>
    </source>
</evidence>
<accession>A0A3P8FZ73</accession>
<keyword evidence="2" id="KW-1185">Reference proteome</keyword>
<dbReference type="OrthoDB" id="449241at2759"/>
<evidence type="ECO:0000313" key="1">
    <source>
        <dbReference type="EMBL" id="VDP27563.1"/>
    </source>
</evidence>
<dbReference type="SFLD" id="SFLDS00032">
    <property type="entry name" value="Radical_SAM_3-amino-3-carboxyp"/>
    <property type="match status" value="1"/>
</dbReference>